<dbReference type="InterPro" id="IPR020843">
    <property type="entry name" value="ER"/>
</dbReference>
<dbReference type="FunCoup" id="F7A515">
    <property type="interactions" value="230"/>
</dbReference>
<dbReference type="Gene3D" id="3.90.180.10">
    <property type="entry name" value="Medium-chain alcohol dehydrogenases, catalytic domain"/>
    <property type="match status" value="1"/>
</dbReference>
<dbReference type="GeneTree" id="ENSGT00920000149172"/>
<dbReference type="PROSITE" id="PS01162">
    <property type="entry name" value="QOR_ZETA_CRYSTAL"/>
    <property type="match status" value="1"/>
</dbReference>
<dbReference type="HOGENOM" id="CLU_026673_3_1_1"/>
<dbReference type="Gene3D" id="3.40.50.720">
    <property type="entry name" value="NAD(P)-binding Rossmann-like Domain"/>
    <property type="match status" value="1"/>
</dbReference>
<evidence type="ECO:0000313" key="6">
    <source>
        <dbReference type="Ensembl" id="ENSCINP00000022406.2"/>
    </source>
</evidence>
<evidence type="ECO:0000256" key="2">
    <source>
        <dbReference type="ARBA" id="ARBA00011981"/>
    </source>
</evidence>
<dbReference type="Pfam" id="PF08240">
    <property type="entry name" value="ADH_N"/>
    <property type="match status" value="1"/>
</dbReference>
<comment type="similarity">
    <text evidence="1">Belongs to the zinc-containing alcohol dehydrogenase family. Quinone oxidoreductase subfamily.</text>
</comment>
<evidence type="ECO:0000256" key="3">
    <source>
        <dbReference type="ARBA" id="ARBA00023002"/>
    </source>
</evidence>
<feature type="transmembrane region" description="Helical" evidence="4">
    <location>
        <begin position="12"/>
        <end position="29"/>
    </location>
</feature>
<proteinExistence type="inferred from homology"/>
<dbReference type="InterPro" id="IPR011032">
    <property type="entry name" value="GroES-like_sf"/>
</dbReference>
<name>F7A515_CIOIN</name>
<reference evidence="6" key="2">
    <citation type="submission" date="2025-08" db="UniProtKB">
        <authorList>
            <consortium name="Ensembl"/>
        </authorList>
    </citation>
    <scope>IDENTIFICATION</scope>
</reference>
<dbReference type="FunFam" id="3.40.50.720:FF:000121">
    <property type="entry name" value="Prostaglandin reductase 2"/>
    <property type="match status" value="1"/>
</dbReference>
<dbReference type="SUPFAM" id="SSF50129">
    <property type="entry name" value="GroES-like"/>
    <property type="match status" value="1"/>
</dbReference>
<dbReference type="InParanoid" id="F7A515"/>
<dbReference type="GO" id="GO:0008270">
    <property type="term" value="F:zinc ion binding"/>
    <property type="evidence" value="ECO:0007669"/>
    <property type="project" value="InterPro"/>
</dbReference>
<feature type="domain" description="Enoyl reductase (ER)" evidence="5">
    <location>
        <begin position="44"/>
        <end position="369"/>
    </location>
</feature>
<reference evidence="6" key="3">
    <citation type="submission" date="2025-09" db="UniProtKB">
        <authorList>
            <consortium name="Ensembl"/>
        </authorList>
    </citation>
    <scope>IDENTIFICATION</scope>
</reference>
<dbReference type="SUPFAM" id="SSF51735">
    <property type="entry name" value="NAD(P)-binding Rossmann-fold domains"/>
    <property type="match status" value="1"/>
</dbReference>
<dbReference type="EC" id="1.3.1.48" evidence="2"/>
<dbReference type="AlphaFoldDB" id="F7A515"/>
<dbReference type="STRING" id="7719.ENSCINP00000022406"/>
<keyword evidence="4" id="KW-1133">Transmembrane helix</keyword>
<dbReference type="Proteomes" id="UP000008144">
    <property type="component" value="Unassembled WGS sequence"/>
</dbReference>
<protein>
    <recommendedName>
        <fullName evidence="2">15-oxoprostaglandin 13-reductase</fullName>
        <ecNumber evidence="2">1.3.1.48</ecNumber>
    </recommendedName>
</protein>
<accession>F7A515</accession>
<evidence type="ECO:0000256" key="4">
    <source>
        <dbReference type="SAM" id="Phobius"/>
    </source>
</evidence>
<evidence type="ECO:0000256" key="1">
    <source>
        <dbReference type="ARBA" id="ARBA00010371"/>
    </source>
</evidence>
<dbReference type="GO" id="GO:0047522">
    <property type="term" value="F:15-oxoprostaglandin 13-reductase [NAD(P)+] activity"/>
    <property type="evidence" value="ECO:0000318"/>
    <property type="project" value="GO_Central"/>
</dbReference>
<keyword evidence="7" id="KW-1185">Reference proteome</keyword>
<keyword evidence="4" id="KW-0812">Transmembrane</keyword>
<evidence type="ECO:0000259" key="5">
    <source>
        <dbReference type="SMART" id="SM00829"/>
    </source>
</evidence>
<dbReference type="OMA" id="VDMSYSR"/>
<keyword evidence="3" id="KW-0560">Oxidoreductase</keyword>
<dbReference type="Pfam" id="PF00107">
    <property type="entry name" value="ADH_zinc_N"/>
    <property type="match status" value="1"/>
</dbReference>
<dbReference type="Ensembl" id="ENSCINT00000022652.2">
    <property type="protein sequence ID" value="ENSCINP00000022406.2"/>
    <property type="gene ID" value="ENSCING00000011816.2"/>
</dbReference>
<organism evidence="6 7">
    <name type="scientific">Ciona intestinalis</name>
    <name type="common">Transparent sea squirt</name>
    <name type="synonym">Ascidia intestinalis</name>
    <dbReference type="NCBI Taxonomy" id="7719"/>
    <lineage>
        <taxon>Eukaryota</taxon>
        <taxon>Metazoa</taxon>
        <taxon>Chordata</taxon>
        <taxon>Tunicata</taxon>
        <taxon>Ascidiacea</taxon>
        <taxon>Phlebobranchia</taxon>
        <taxon>Cionidae</taxon>
        <taxon>Ciona</taxon>
    </lineage>
</organism>
<gene>
    <name evidence="6" type="primary">LOC100178798</name>
</gene>
<evidence type="ECO:0000313" key="7">
    <source>
        <dbReference type="Proteomes" id="UP000008144"/>
    </source>
</evidence>
<dbReference type="PANTHER" id="PTHR43677">
    <property type="entry name" value="SHORT-CHAIN DEHYDROGENASE/REDUCTASE"/>
    <property type="match status" value="1"/>
</dbReference>
<reference evidence="7" key="1">
    <citation type="journal article" date="2002" name="Science">
        <title>The draft genome of Ciona intestinalis: insights into chordate and vertebrate origins.</title>
        <authorList>
            <person name="Dehal P."/>
            <person name="Satou Y."/>
            <person name="Campbell R.K."/>
            <person name="Chapman J."/>
            <person name="Degnan B."/>
            <person name="De Tomaso A."/>
            <person name="Davidson B."/>
            <person name="Di Gregorio A."/>
            <person name="Gelpke M."/>
            <person name="Goodstein D.M."/>
            <person name="Harafuji N."/>
            <person name="Hastings K.E."/>
            <person name="Ho I."/>
            <person name="Hotta K."/>
            <person name="Huang W."/>
            <person name="Kawashima T."/>
            <person name="Lemaire P."/>
            <person name="Martinez D."/>
            <person name="Meinertzhagen I.A."/>
            <person name="Necula S."/>
            <person name="Nonaka M."/>
            <person name="Putnam N."/>
            <person name="Rash S."/>
            <person name="Saiga H."/>
            <person name="Satake M."/>
            <person name="Terry A."/>
            <person name="Yamada L."/>
            <person name="Wang H.G."/>
            <person name="Awazu S."/>
            <person name="Azumi K."/>
            <person name="Boore J."/>
            <person name="Branno M."/>
            <person name="Chin-Bow S."/>
            <person name="DeSantis R."/>
            <person name="Doyle S."/>
            <person name="Francino P."/>
            <person name="Keys D.N."/>
            <person name="Haga S."/>
            <person name="Hayashi H."/>
            <person name="Hino K."/>
            <person name="Imai K.S."/>
            <person name="Inaba K."/>
            <person name="Kano S."/>
            <person name="Kobayashi K."/>
            <person name="Kobayashi M."/>
            <person name="Lee B.I."/>
            <person name="Makabe K.W."/>
            <person name="Manohar C."/>
            <person name="Matassi G."/>
            <person name="Medina M."/>
            <person name="Mochizuki Y."/>
            <person name="Mount S."/>
            <person name="Morishita T."/>
            <person name="Miura S."/>
            <person name="Nakayama A."/>
            <person name="Nishizaka S."/>
            <person name="Nomoto H."/>
            <person name="Ohta F."/>
            <person name="Oishi K."/>
            <person name="Rigoutsos I."/>
            <person name="Sano M."/>
            <person name="Sasaki A."/>
            <person name="Sasakura Y."/>
            <person name="Shoguchi E."/>
            <person name="Shin-i T."/>
            <person name="Spagnuolo A."/>
            <person name="Stainier D."/>
            <person name="Suzuki M.M."/>
            <person name="Tassy O."/>
            <person name="Takatori N."/>
            <person name="Tokuoka M."/>
            <person name="Yagi K."/>
            <person name="Yoshizaki F."/>
            <person name="Wada S."/>
            <person name="Zhang C."/>
            <person name="Hyatt P.D."/>
            <person name="Larimer F."/>
            <person name="Detter C."/>
            <person name="Doggett N."/>
            <person name="Glavina T."/>
            <person name="Hawkins T."/>
            <person name="Richardson P."/>
            <person name="Lucas S."/>
            <person name="Kohara Y."/>
            <person name="Levine M."/>
            <person name="Satoh N."/>
            <person name="Rokhsar D.S."/>
        </authorList>
    </citation>
    <scope>NUCLEOTIDE SEQUENCE [LARGE SCALE GENOMIC DNA]</scope>
</reference>
<dbReference type="PANTHER" id="PTHR43677:SF3">
    <property type="entry name" value="PROSTAGLANDIN REDUCTASE 3"/>
    <property type="match status" value="1"/>
</dbReference>
<dbReference type="InterPro" id="IPR002364">
    <property type="entry name" value="Quin_OxRdtase/zeta-crystal_CS"/>
</dbReference>
<dbReference type="InterPro" id="IPR051397">
    <property type="entry name" value="Zn-ADH-like_protein"/>
</dbReference>
<dbReference type="InterPro" id="IPR036291">
    <property type="entry name" value="NAD(P)-bd_dom_sf"/>
</dbReference>
<keyword evidence="4" id="KW-0472">Membrane</keyword>
<dbReference type="InterPro" id="IPR013149">
    <property type="entry name" value="ADH-like_C"/>
</dbReference>
<dbReference type="SMART" id="SM00829">
    <property type="entry name" value="PKS_ER"/>
    <property type="match status" value="1"/>
</dbReference>
<dbReference type="InterPro" id="IPR013154">
    <property type="entry name" value="ADH-like_N"/>
</dbReference>
<dbReference type="CDD" id="cd08250">
    <property type="entry name" value="Mgc45594_like"/>
    <property type="match status" value="1"/>
</dbReference>
<sequence>TNNLAKTACINIVTLNSVAFYIFIMSASLPSSMRKLVVKTLTSNFRKAVEIQTVPLPNPASGHVLVKNHFVGINASDVNFSAGKYDPSKQPPFDAGFEAIGEVVAVGDGVSQSFIGKSVAHLSNGAFSEFQAVAGKSILEIPSMQPQYIPCLVSGMTAKLALQESGNLKPNEKVLVTAASGGTGQFAVQLAKLAGCHVIGTCSSDKKVNFLKSIGCDHAINISTENLGQVLKEHYPHGVDVVYESVGGETYETCVNRLAVKGRLIVIGYISGYQQPMGVATTTSARGAAALPVKMLMKSSSVTGFFLFHYANQWKSAFQELSDLYVAGKLTCMVDDGSSERKGGFRGIDDVTDAVDYLYSRKSVGKIVVNLASSGSKL</sequence>